<reference evidence="1 2" key="1">
    <citation type="submission" date="2014-06" db="EMBL/GenBank/DDBJ databases">
        <authorList>
            <consortium name="DOE Joint Genome Institute"/>
            <person name="Kuo A."/>
            <person name="Kohler A."/>
            <person name="Nagy L.G."/>
            <person name="Floudas D."/>
            <person name="Copeland A."/>
            <person name="Barry K.W."/>
            <person name="Cichocki N."/>
            <person name="Veneault-Fourrey C."/>
            <person name="LaButti K."/>
            <person name="Lindquist E.A."/>
            <person name="Lipzen A."/>
            <person name="Lundell T."/>
            <person name="Morin E."/>
            <person name="Murat C."/>
            <person name="Sun H."/>
            <person name="Tunlid A."/>
            <person name="Henrissat B."/>
            <person name="Grigoriev I.V."/>
            <person name="Hibbett D.S."/>
            <person name="Martin F."/>
            <person name="Nordberg H.P."/>
            <person name="Cantor M.N."/>
            <person name="Hua S.X."/>
        </authorList>
    </citation>
    <scope>NUCLEOTIDE SEQUENCE [LARGE SCALE GENOMIC DNA]</scope>
    <source>
        <strain evidence="1 2">ATCC 200175</strain>
    </source>
</reference>
<reference evidence="2" key="2">
    <citation type="submission" date="2015-01" db="EMBL/GenBank/DDBJ databases">
        <title>Evolutionary Origins and Diversification of the Mycorrhizal Mutualists.</title>
        <authorList>
            <consortium name="DOE Joint Genome Institute"/>
            <consortium name="Mycorrhizal Genomics Consortium"/>
            <person name="Kohler A."/>
            <person name="Kuo A."/>
            <person name="Nagy L.G."/>
            <person name="Floudas D."/>
            <person name="Copeland A."/>
            <person name="Barry K.W."/>
            <person name="Cichocki N."/>
            <person name="Veneault-Fourrey C."/>
            <person name="LaButti K."/>
            <person name="Lindquist E.A."/>
            <person name="Lipzen A."/>
            <person name="Lundell T."/>
            <person name="Morin E."/>
            <person name="Murat C."/>
            <person name="Riley R."/>
            <person name="Ohm R."/>
            <person name="Sun H."/>
            <person name="Tunlid A."/>
            <person name="Henrissat B."/>
            <person name="Grigoriev I.V."/>
            <person name="Hibbett D.S."/>
            <person name="Martin F."/>
        </authorList>
    </citation>
    <scope>NUCLEOTIDE SEQUENCE [LARGE SCALE GENOMIC DNA]</scope>
    <source>
        <strain evidence="2">ATCC 200175</strain>
    </source>
</reference>
<dbReference type="EMBL" id="KN819368">
    <property type="protein sequence ID" value="KIJ12126.1"/>
    <property type="molecule type" value="Genomic_DNA"/>
</dbReference>
<evidence type="ECO:0000313" key="1">
    <source>
        <dbReference type="EMBL" id="KIJ12126.1"/>
    </source>
</evidence>
<dbReference type="Proteomes" id="UP000053647">
    <property type="component" value="Unassembled WGS sequence"/>
</dbReference>
<keyword evidence="2" id="KW-1185">Reference proteome</keyword>
<sequence>MLECSLGVDDAITTINNRSPDSLPSSGAFSDKVTTTYTSATFVNNKHSETIPEVVICSSLPLPTDPRVKIVLKEPAGLADIETGLVNVREGCRARWSTSGGRNDKQAGLFEWVCDLKSGTEVLKAVWEVCAPQGLGLVEQVHH</sequence>
<dbReference type="AlphaFoldDB" id="A0A0C9TXX8"/>
<accession>A0A0C9TXX8</accession>
<organism evidence="1 2">
    <name type="scientific">Paxillus involutus ATCC 200175</name>
    <dbReference type="NCBI Taxonomy" id="664439"/>
    <lineage>
        <taxon>Eukaryota</taxon>
        <taxon>Fungi</taxon>
        <taxon>Dikarya</taxon>
        <taxon>Basidiomycota</taxon>
        <taxon>Agaricomycotina</taxon>
        <taxon>Agaricomycetes</taxon>
        <taxon>Agaricomycetidae</taxon>
        <taxon>Boletales</taxon>
        <taxon>Paxilineae</taxon>
        <taxon>Paxillaceae</taxon>
        <taxon>Paxillus</taxon>
    </lineage>
</organism>
<gene>
    <name evidence="1" type="ORF">PAXINDRAFT_101352</name>
</gene>
<dbReference type="HOGENOM" id="CLU_1806804_0_0_1"/>
<name>A0A0C9TXX8_PAXIN</name>
<evidence type="ECO:0000313" key="2">
    <source>
        <dbReference type="Proteomes" id="UP000053647"/>
    </source>
</evidence>
<proteinExistence type="predicted"/>
<dbReference type="OrthoDB" id="10068793at2759"/>
<protein>
    <submittedName>
        <fullName evidence="1">Uncharacterized protein</fullName>
    </submittedName>
</protein>